<dbReference type="OrthoDB" id="9806974at2"/>
<reference evidence="4 5" key="1">
    <citation type="submission" date="2006-10" db="EMBL/GenBank/DDBJ databases">
        <authorList>
            <person name="Fleischmann R.D."/>
            <person name="Dodson R.J."/>
            <person name="Haft D.H."/>
            <person name="Merkel J.S."/>
            <person name="Nelson W.C."/>
            <person name="Fraser C.M."/>
        </authorList>
    </citation>
    <scope>NUCLEOTIDE SEQUENCE [LARGE SCALE GENOMIC DNA]</scope>
    <source>
        <strain evidence="5">ATCC 700084 / mc(2)155</strain>
    </source>
</reference>
<proteinExistence type="inferred from homology"/>
<dbReference type="PRINTS" id="PR00081">
    <property type="entry name" value="GDHRDH"/>
</dbReference>
<evidence type="ECO:0000256" key="3">
    <source>
        <dbReference type="SAM" id="MobiDB-lite"/>
    </source>
</evidence>
<dbReference type="Pfam" id="PF13561">
    <property type="entry name" value="adh_short_C2"/>
    <property type="match status" value="1"/>
</dbReference>
<dbReference type="GO" id="GO:0016491">
    <property type="term" value="F:oxidoreductase activity"/>
    <property type="evidence" value="ECO:0007669"/>
    <property type="project" value="UniProtKB-KW"/>
</dbReference>
<keyword evidence="2" id="KW-0560">Oxidoreductase</keyword>
<dbReference type="SUPFAM" id="SSF51735">
    <property type="entry name" value="NAD(P)-binding Rossmann-fold domains"/>
    <property type="match status" value="1"/>
</dbReference>
<dbReference type="EMBL" id="CP000480">
    <property type="protein sequence ID" value="ABK72463.1"/>
    <property type="molecule type" value="Genomic_DNA"/>
</dbReference>
<dbReference type="PANTHER" id="PTHR43477">
    <property type="entry name" value="DIHYDROANTICAPSIN 7-DEHYDROGENASE"/>
    <property type="match status" value="1"/>
</dbReference>
<dbReference type="eggNOG" id="COG1028">
    <property type="taxonomic scope" value="Bacteria"/>
</dbReference>
<dbReference type="InterPro" id="IPR036291">
    <property type="entry name" value="NAD(P)-bd_dom_sf"/>
</dbReference>
<protein>
    <submittedName>
        <fullName evidence="4">Short-chain dehydrogenase/reductase SDR</fullName>
    </submittedName>
</protein>
<evidence type="ECO:0000313" key="4">
    <source>
        <dbReference type="EMBL" id="ABK72463.1"/>
    </source>
</evidence>
<dbReference type="PaxDb" id="246196-MSMEI_1526"/>
<dbReference type="KEGG" id="msm:MSMEG_1563"/>
<dbReference type="InterPro" id="IPR051122">
    <property type="entry name" value="SDR_DHRS6-like"/>
</dbReference>
<keyword evidence="5" id="KW-1185">Reference proteome</keyword>
<dbReference type="STRING" id="246196.MSMEG_1563"/>
<name>A0QSQ4_MYCS2</name>
<accession>A0QSQ4</accession>
<evidence type="ECO:0000256" key="1">
    <source>
        <dbReference type="ARBA" id="ARBA00006484"/>
    </source>
</evidence>
<evidence type="ECO:0000256" key="2">
    <source>
        <dbReference type="ARBA" id="ARBA00023002"/>
    </source>
</evidence>
<gene>
    <name evidence="4" type="ordered locus">MSMEG_1563</name>
</gene>
<dbReference type="Gene3D" id="3.40.50.720">
    <property type="entry name" value="NAD(P)-binding Rossmann-like Domain"/>
    <property type="match status" value="1"/>
</dbReference>
<organism evidence="4 5">
    <name type="scientific">Mycolicibacterium smegmatis (strain ATCC 700084 / mc(2)155)</name>
    <name type="common">Mycobacterium smegmatis</name>
    <dbReference type="NCBI Taxonomy" id="246196"/>
    <lineage>
        <taxon>Bacteria</taxon>
        <taxon>Bacillati</taxon>
        <taxon>Actinomycetota</taxon>
        <taxon>Actinomycetes</taxon>
        <taxon>Mycobacteriales</taxon>
        <taxon>Mycobacteriaceae</taxon>
        <taxon>Mycolicibacterium</taxon>
    </lineage>
</organism>
<dbReference type="KEGG" id="msb:LJ00_07810"/>
<feature type="compositionally biased region" description="Polar residues" evidence="3">
    <location>
        <begin position="16"/>
        <end position="26"/>
    </location>
</feature>
<dbReference type="AlphaFoldDB" id="A0QSQ4"/>
<comment type="similarity">
    <text evidence="1">Belongs to the short-chain dehydrogenases/reductases (SDR) family.</text>
</comment>
<evidence type="ECO:0000313" key="5">
    <source>
        <dbReference type="Proteomes" id="UP000000757"/>
    </source>
</evidence>
<dbReference type="PATRIC" id="fig|246196.19.peg.1550"/>
<feature type="region of interest" description="Disordered" evidence="3">
    <location>
        <begin position="1"/>
        <end position="27"/>
    </location>
</feature>
<dbReference type="InterPro" id="IPR002347">
    <property type="entry name" value="SDR_fam"/>
</dbReference>
<dbReference type="PANTHER" id="PTHR43477:SF1">
    <property type="entry name" value="DIHYDROANTICAPSIN 7-DEHYDROGENASE"/>
    <property type="match status" value="1"/>
</dbReference>
<dbReference type="Proteomes" id="UP000000757">
    <property type="component" value="Chromosome"/>
</dbReference>
<sequence length="265" mass="26992">MGPYRQGIAERRKESWTSPDTATDSGGMNLKNARVLLVGGTSGIGLGVATAVAERGGVPIVASRNQASVDRALGTLPDGARGLTVDLTDPAALAGFAAQVGPIEHLVFTAGEELQMYPLADITAEAIGDLFGTRFAGQLLSVRAFAPRITAGGSITLTSGTAADKPDLGVLPAAVCGAVSAMTRALAVELAPLRVNAVAPGPIDTPLWSALAPEGRDALYAQYAQQLPAGRMGAVTDTALAYTYLMEQEFGTGQVLTVDGGGTLV</sequence>